<dbReference type="EC" id="3.2.1.23" evidence="3 7"/>
<dbReference type="SUPFAM" id="SSF51445">
    <property type="entry name" value="(Trans)glycosidases"/>
    <property type="match status" value="1"/>
</dbReference>
<dbReference type="SUPFAM" id="SSF74650">
    <property type="entry name" value="Galactose mutarotase-like"/>
    <property type="match status" value="1"/>
</dbReference>
<keyword evidence="4 7" id="KW-0378">Hydrolase</keyword>
<accession>A0ABS7L8W5</accession>
<dbReference type="Proteomes" id="UP000779049">
    <property type="component" value="Unassembled WGS sequence"/>
</dbReference>
<evidence type="ECO:0000256" key="3">
    <source>
        <dbReference type="ARBA" id="ARBA00012756"/>
    </source>
</evidence>
<comment type="similarity">
    <text evidence="2 7">Belongs to the glycosyl hydrolase 2 family.</text>
</comment>
<reference evidence="9 10" key="1">
    <citation type="journal article" date="2020" name="New Microbes New Infect">
        <title>Sellimonas caecigallum sp. nov., description and genome sequence of a new member of the Sellimonas genus isolated from the cecum of feral chicken.</title>
        <authorList>
            <person name="Wongkuna S."/>
            <person name="Ghimire S."/>
            <person name="Antony L."/>
            <person name="Chankhamhaengdecha S."/>
            <person name="Janvilisri T."/>
            <person name="Scaria J."/>
        </authorList>
    </citation>
    <scope>NUCLEOTIDE SEQUENCE [LARGE SCALE GENOMIC DNA]</scope>
    <source>
        <strain evidence="9 10">SW451</strain>
    </source>
</reference>
<dbReference type="InterPro" id="IPR006101">
    <property type="entry name" value="Glyco_hydro_2"/>
</dbReference>
<dbReference type="PRINTS" id="PR00132">
    <property type="entry name" value="GLHYDRLASE2"/>
</dbReference>
<evidence type="ECO:0000256" key="6">
    <source>
        <dbReference type="ARBA" id="ARBA00032230"/>
    </source>
</evidence>
<dbReference type="Pfam" id="PF16353">
    <property type="entry name" value="LacZ_4"/>
    <property type="match status" value="1"/>
</dbReference>
<keyword evidence="10" id="KW-1185">Reference proteome</keyword>
<dbReference type="SMART" id="SM01038">
    <property type="entry name" value="Bgal_small_N"/>
    <property type="match status" value="1"/>
</dbReference>
<evidence type="ECO:0000256" key="5">
    <source>
        <dbReference type="ARBA" id="ARBA00023295"/>
    </source>
</evidence>
<dbReference type="Pfam" id="PF02837">
    <property type="entry name" value="Glyco_hydro_2_N"/>
    <property type="match status" value="1"/>
</dbReference>
<dbReference type="InterPro" id="IPR023230">
    <property type="entry name" value="Glyco_hydro_2_CS"/>
</dbReference>
<name>A0ABS7L8W5_9FIRM</name>
<evidence type="ECO:0000256" key="2">
    <source>
        <dbReference type="ARBA" id="ARBA00007401"/>
    </source>
</evidence>
<dbReference type="InterPro" id="IPR008979">
    <property type="entry name" value="Galactose-bd-like_sf"/>
</dbReference>
<dbReference type="InterPro" id="IPR006102">
    <property type="entry name" value="Ig-like_GH2"/>
</dbReference>
<dbReference type="Pfam" id="PF02836">
    <property type="entry name" value="Glyco_hydro_2_C"/>
    <property type="match status" value="1"/>
</dbReference>
<dbReference type="InterPro" id="IPR013783">
    <property type="entry name" value="Ig-like_fold"/>
</dbReference>
<dbReference type="SUPFAM" id="SSF49303">
    <property type="entry name" value="beta-Galactosidase/glucuronidase domain"/>
    <property type="match status" value="2"/>
</dbReference>
<dbReference type="InterPro" id="IPR050347">
    <property type="entry name" value="Bact_Beta-galactosidase"/>
</dbReference>
<dbReference type="EMBL" id="VIRV01000016">
    <property type="protein sequence ID" value="MBY0759433.1"/>
    <property type="molecule type" value="Genomic_DNA"/>
</dbReference>
<dbReference type="InterPro" id="IPR006104">
    <property type="entry name" value="Glyco_hydro_2_N"/>
</dbReference>
<dbReference type="Gene3D" id="2.70.98.10">
    <property type="match status" value="1"/>
</dbReference>
<gene>
    <name evidence="9" type="ORF">FLB61_10110</name>
</gene>
<dbReference type="InterPro" id="IPR004199">
    <property type="entry name" value="B-gal_small/dom_5"/>
</dbReference>
<dbReference type="InterPro" id="IPR006103">
    <property type="entry name" value="Glyco_hydro_2_cat"/>
</dbReference>
<organism evidence="9 10">
    <name type="scientific">Sellimonas caecigallum</name>
    <dbReference type="NCBI Taxonomy" id="2592333"/>
    <lineage>
        <taxon>Bacteria</taxon>
        <taxon>Bacillati</taxon>
        <taxon>Bacillota</taxon>
        <taxon>Clostridia</taxon>
        <taxon>Lachnospirales</taxon>
        <taxon>Lachnospiraceae</taxon>
        <taxon>Sellimonas</taxon>
    </lineage>
</organism>
<dbReference type="RefSeq" id="WP_087200521.1">
    <property type="nucleotide sequence ID" value="NZ_VIRV01000016.1"/>
</dbReference>
<dbReference type="InterPro" id="IPR036156">
    <property type="entry name" value="Beta-gal/glucu_dom_sf"/>
</dbReference>
<evidence type="ECO:0000256" key="4">
    <source>
        <dbReference type="ARBA" id="ARBA00022801"/>
    </source>
</evidence>
<feature type="domain" description="Beta galactosidase small chain/" evidence="8">
    <location>
        <begin position="744"/>
        <end position="1015"/>
    </location>
</feature>
<evidence type="ECO:0000313" key="10">
    <source>
        <dbReference type="Proteomes" id="UP000779049"/>
    </source>
</evidence>
<dbReference type="PANTHER" id="PTHR46323:SF2">
    <property type="entry name" value="BETA-GALACTOSIDASE"/>
    <property type="match status" value="1"/>
</dbReference>
<dbReference type="SUPFAM" id="SSF49785">
    <property type="entry name" value="Galactose-binding domain-like"/>
    <property type="match status" value="1"/>
</dbReference>
<dbReference type="PANTHER" id="PTHR46323">
    <property type="entry name" value="BETA-GALACTOSIDASE"/>
    <property type="match status" value="1"/>
</dbReference>
<comment type="caution">
    <text evidence="9">The sequence shown here is derived from an EMBL/GenBank/DDBJ whole genome shotgun (WGS) entry which is preliminary data.</text>
</comment>
<sequence length="1024" mass="117849">MQRELVKQHLADPRFFEENRLLPTSDHFWYETEEEALKKRKMKLYFSLNGAWSFFYAPNPDSVPSGFENPDFSCSGWDTIPVPSHIELNGYGNPQYTDTDYPWDGTEQVIPHRIPVKHNPTGCYVKMFQIPQYMKGKRLILQFEGVETAFHCWLNGTYVGYSEDSYTPAAFDITELVKEGENKLAAEVYRFSTGSWLEDQDFWRMGGIMRDVSIFALPDLHMKDLDISADLDSSYKKGILDVRCTFTGTIPPGSSLAWKLLDGRIRMEDIAEREEDIILSGSMELNKNNLSFHQEITDVKAWSAEIPYLYRLVLLLHCKDGQIIEAVSQDIGFRKVEIRNSILWFNGKRMRLNGVNRHEFSARKGRAIGKEEMEWDIRFLKRNHFNAVRTSHYPNQSYWYELCDRFGVYVMDETNLETHGTWHTRNYDYTLPGNFPEWRDAVLSRASAMLERDKNHPCIFCWSVGNESWSGQNLFDMSMYFRNRDKSRPVHYENVCHDRMWGKTTDFESRMYATPAEAESYLKNNPEKPYLLCEYSHAMGNSCGNLHEYTELLDKYPQYCGGFIWDYIDQSLYKTGPDGKEYLAYGGDFSDRPSNFNFCTNGILCGDRTISPKLQEVRYLYQPYRLFPQADGIRIESLQLFEDGHRYYVRWRLEKEGDCLKSGSVPLSIKAGETAFIPVDFSLPDEAGEYVRTASLILTSDTPYERAGEVICFGQSVECRTNNSSCHPDIHATIQTVDGDSNFSVIGTDFRITFQKNTGKLISFHIGDLELVYDPVNTLKPEFWRAPTDNDEGFHMAQKCAVWKTASLYPEVKQTVFRSENSTALISILYDLGNGASCQVDFQIDSLGTMDIHETYHGLAGLPYLPCFGLSWKFPKVLSRVSWYGKGPEETYQDRQSGGYLGVYETTAEHSISPYVVPQECGNHTETRWVELTDTKGTGIRAESSVPFEFSVLPYTCHEMESARHHYELPAPYATVLRLLEAQTGVGGDNSWGAWAHEPYILKGDEDRIFHLRIKIVRNNNGQQ</sequence>
<dbReference type="Pfam" id="PF00703">
    <property type="entry name" value="Glyco_hydro_2"/>
    <property type="match status" value="1"/>
</dbReference>
<keyword evidence="5 7" id="KW-0326">Glycosidase</keyword>
<dbReference type="InterPro" id="IPR011013">
    <property type="entry name" value="Gal_mutarotase_sf_dom"/>
</dbReference>
<proteinExistence type="inferred from homology"/>
<evidence type="ECO:0000313" key="9">
    <source>
        <dbReference type="EMBL" id="MBY0759433.1"/>
    </source>
</evidence>
<dbReference type="InterPro" id="IPR017853">
    <property type="entry name" value="GH"/>
</dbReference>
<protein>
    <recommendedName>
        <fullName evidence="3 7">Beta-galactosidase</fullName>
        <ecNumber evidence="3 7">3.2.1.23</ecNumber>
    </recommendedName>
    <alternativeName>
        <fullName evidence="6 7">Lactase</fullName>
    </alternativeName>
</protein>
<dbReference type="InterPro" id="IPR014718">
    <property type="entry name" value="GH-type_carb-bd"/>
</dbReference>
<dbReference type="Gene3D" id="3.20.20.80">
    <property type="entry name" value="Glycosidases"/>
    <property type="match status" value="1"/>
</dbReference>
<comment type="catalytic activity">
    <reaction evidence="1 7">
        <text>Hydrolysis of terminal non-reducing beta-D-galactose residues in beta-D-galactosides.</text>
        <dbReference type="EC" id="3.2.1.23"/>
    </reaction>
</comment>
<dbReference type="Pfam" id="PF02929">
    <property type="entry name" value="Bgal_small_N"/>
    <property type="match status" value="1"/>
</dbReference>
<evidence type="ECO:0000256" key="7">
    <source>
        <dbReference type="RuleBase" id="RU361154"/>
    </source>
</evidence>
<evidence type="ECO:0000259" key="8">
    <source>
        <dbReference type="SMART" id="SM01038"/>
    </source>
</evidence>
<evidence type="ECO:0000256" key="1">
    <source>
        <dbReference type="ARBA" id="ARBA00001412"/>
    </source>
</evidence>
<dbReference type="InterPro" id="IPR032312">
    <property type="entry name" value="LacZ_4"/>
</dbReference>
<dbReference type="Gene3D" id="2.60.120.260">
    <property type="entry name" value="Galactose-binding domain-like"/>
    <property type="match status" value="1"/>
</dbReference>
<dbReference type="PROSITE" id="PS00719">
    <property type="entry name" value="GLYCOSYL_HYDROL_F2_1"/>
    <property type="match status" value="1"/>
</dbReference>
<dbReference type="Gene3D" id="2.60.40.10">
    <property type="entry name" value="Immunoglobulins"/>
    <property type="match status" value="2"/>
</dbReference>